<evidence type="ECO:0000313" key="3">
    <source>
        <dbReference type="Proteomes" id="UP000756530"/>
    </source>
</evidence>
<dbReference type="RefSeq" id="WP_218393992.1">
    <property type="nucleotide sequence ID" value="NZ_JAHUZE010000004.1"/>
</dbReference>
<evidence type="ECO:0000256" key="1">
    <source>
        <dbReference type="SAM" id="Phobius"/>
    </source>
</evidence>
<sequence length="58" mass="6128">MFLILALYFVAGTSLAGIFIVAALTAGLTTAQPIIWAAVIGFVVAVPVVWLLARRLRA</sequence>
<proteinExistence type="predicted"/>
<dbReference type="Proteomes" id="UP000756530">
    <property type="component" value="Unassembled WGS sequence"/>
</dbReference>
<gene>
    <name evidence="2" type="ORF">KJP28_17920</name>
</gene>
<feature type="transmembrane region" description="Helical" evidence="1">
    <location>
        <begin position="34"/>
        <end position="53"/>
    </location>
</feature>
<keyword evidence="3" id="KW-1185">Reference proteome</keyword>
<keyword evidence="1" id="KW-1133">Transmembrane helix</keyword>
<reference evidence="2 3" key="1">
    <citation type="submission" date="2021-05" db="EMBL/GenBank/DDBJ databases">
        <title>Culturable bacteria isolated from Daya Bay.</title>
        <authorList>
            <person name="Zheng W."/>
            <person name="Yu S."/>
            <person name="Huang Y."/>
        </authorList>
    </citation>
    <scope>NUCLEOTIDE SEQUENCE [LARGE SCALE GENOMIC DNA]</scope>
    <source>
        <strain evidence="2 3">DP4N28-5</strain>
    </source>
</reference>
<dbReference type="EMBL" id="JAHUZE010000004">
    <property type="protein sequence ID" value="MBV7380808.1"/>
    <property type="molecule type" value="Genomic_DNA"/>
</dbReference>
<evidence type="ECO:0000313" key="2">
    <source>
        <dbReference type="EMBL" id="MBV7380808.1"/>
    </source>
</evidence>
<accession>A0ABS6T7W1</accession>
<keyword evidence="1" id="KW-0812">Transmembrane</keyword>
<feature type="transmembrane region" description="Helical" evidence="1">
    <location>
        <begin position="7"/>
        <end position="28"/>
    </location>
</feature>
<name>A0ABS6T7W1_9RHOB</name>
<keyword evidence="1" id="KW-0472">Membrane</keyword>
<organism evidence="2 3">
    <name type="scientific">Maritimibacter dapengensis</name>
    <dbReference type="NCBI Taxonomy" id="2836868"/>
    <lineage>
        <taxon>Bacteria</taxon>
        <taxon>Pseudomonadati</taxon>
        <taxon>Pseudomonadota</taxon>
        <taxon>Alphaproteobacteria</taxon>
        <taxon>Rhodobacterales</taxon>
        <taxon>Roseobacteraceae</taxon>
        <taxon>Maritimibacter</taxon>
    </lineage>
</organism>
<comment type="caution">
    <text evidence="2">The sequence shown here is derived from an EMBL/GenBank/DDBJ whole genome shotgun (WGS) entry which is preliminary data.</text>
</comment>
<protein>
    <submittedName>
        <fullName evidence="2">CTP synthetase</fullName>
    </submittedName>
</protein>